<keyword evidence="2" id="KW-1133">Transmembrane helix</keyword>
<gene>
    <name evidence="4" type="ORF">IAB19_00300</name>
</gene>
<feature type="transmembrane region" description="Helical" evidence="2">
    <location>
        <begin position="282"/>
        <end position="303"/>
    </location>
</feature>
<name>A0A9D9DA72_9GAMM</name>
<dbReference type="InterPro" id="IPR011129">
    <property type="entry name" value="CSD"/>
</dbReference>
<feature type="compositionally biased region" description="Basic and acidic residues" evidence="1">
    <location>
        <begin position="104"/>
        <end position="118"/>
    </location>
</feature>
<keyword evidence="2" id="KW-0472">Membrane</keyword>
<comment type="caution">
    <text evidence="4">The sequence shown here is derived from an EMBL/GenBank/DDBJ whole genome shotgun (WGS) entry which is preliminary data.</text>
</comment>
<reference evidence="4" key="1">
    <citation type="submission" date="2020-10" db="EMBL/GenBank/DDBJ databases">
        <authorList>
            <person name="Gilroy R."/>
        </authorList>
    </citation>
    <scope>NUCLEOTIDE SEQUENCE</scope>
    <source>
        <strain evidence="4">17213</strain>
    </source>
</reference>
<dbReference type="SUPFAM" id="SSF50249">
    <property type="entry name" value="Nucleic acid-binding proteins"/>
    <property type="match status" value="1"/>
</dbReference>
<dbReference type="GO" id="GO:0003676">
    <property type="term" value="F:nucleic acid binding"/>
    <property type="evidence" value="ECO:0007669"/>
    <property type="project" value="InterPro"/>
</dbReference>
<organism evidence="4 5">
    <name type="scientific">Candidatus Avisuccinivibrio stercorigallinarum</name>
    <dbReference type="NCBI Taxonomy" id="2840704"/>
    <lineage>
        <taxon>Bacteria</taxon>
        <taxon>Pseudomonadati</taxon>
        <taxon>Pseudomonadota</taxon>
        <taxon>Gammaproteobacteria</taxon>
        <taxon>Aeromonadales</taxon>
        <taxon>Succinivibrionaceae</taxon>
        <taxon>Succinivibrionaceae incertae sedis</taxon>
        <taxon>Candidatus Avisuccinivibrio</taxon>
    </lineage>
</organism>
<evidence type="ECO:0000256" key="2">
    <source>
        <dbReference type="SAM" id="Phobius"/>
    </source>
</evidence>
<evidence type="ECO:0000256" key="1">
    <source>
        <dbReference type="SAM" id="MobiDB-lite"/>
    </source>
</evidence>
<dbReference type="AlphaFoldDB" id="A0A9D9DA72"/>
<keyword evidence="2" id="KW-0812">Transmembrane</keyword>
<feature type="transmembrane region" description="Helical" evidence="2">
    <location>
        <begin position="246"/>
        <end position="266"/>
    </location>
</feature>
<sequence>MPAQPSHFTHYRSAYAQYQYPPRPANDHFIHHRGRIISFSKERGYGFIKCRGKSVFFSGSELLNPQELYRLKDGSALTFELLPTPRGYKAIKVQLQEPEQEQELEQKTKPAAQKEDKEARYEIPQEVLSFNHDISSDYLIVEEAEGYLLSAEHRSFQQAHKQLCKKAGALGANALCGLFCSTKKATESNGRGGIHYYSRSVVTARPCLVARKTDQGGCSRAALPQDLTQKVESALIHQEQRREINYLLLFLELVAVILSGLYAWFWPVPGFSIPQSYETKPFWIPTALFLLCIIQFYLCALHASRARIVEGERQDLLYPFRRSGFRRDQGCRRPYYYRR</sequence>
<dbReference type="GO" id="GO:0005829">
    <property type="term" value="C:cytosol"/>
    <property type="evidence" value="ECO:0007669"/>
    <property type="project" value="UniProtKB-ARBA"/>
</dbReference>
<feature type="region of interest" description="Disordered" evidence="1">
    <location>
        <begin position="99"/>
        <end position="118"/>
    </location>
</feature>
<evidence type="ECO:0000313" key="5">
    <source>
        <dbReference type="Proteomes" id="UP000823631"/>
    </source>
</evidence>
<dbReference type="InterPro" id="IPR012340">
    <property type="entry name" value="NA-bd_OB-fold"/>
</dbReference>
<evidence type="ECO:0000313" key="4">
    <source>
        <dbReference type="EMBL" id="MBO8414810.1"/>
    </source>
</evidence>
<reference evidence="4" key="2">
    <citation type="journal article" date="2021" name="PeerJ">
        <title>Extensive microbial diversity within the chicken gut microbiome revealed by metagenomics and culture.</title>
        <authorList>
            <person name="Gilroy R."/>
            <person name="Ravi A."/>
            <person name="Getino M."/>
            <person name="Pursley I."/>
            <person name="Horton D.L."/>
            <person name="Alikhan N.F."/>
            <person name="Baker D."/>
            <person name="Gharbi K."/>
            <person name="Hall N."/>
            <person name="Watson M."/>
            <person name="Adriaenssens E.M."/>
            <person name="Foster-Nyarko E."/>
            <person name="Jarju S."/>
            <person name="Secka A."/>
            <person name="Antonio M."/>
            <person name="Oren A."/>
            <person name="Chaudhuri R.R."/>
            <person name="La Ragione R."/>
            <person name="Hildebrand F."/>
            <person name="Pallen M.J."/>
        </authorList>
    </citation>
    <scope>NUCLEOTIDE SEQUENCE</scope>
    <source>
        <strain evidence="4">17213</strain>
    </source>
</reference>
<proteinExistence type="predicted"/>
<dbReference type="EMBL" id="JADINH010000003">
    <property type="protein sequence ID" value="MBO8414810.1"/>
    <property type="molecule type" value="Genomic_DNA"/>
</dbReference>
<accession>A0A9D9DA72</accession>
<dbReference type="SMART" id="SM00357">
    <property type="entry name" value="CSP"/>
    <property type="match status" value="1"/>
</dbReference>
<evidence type="ECO:0000259" key="3">
    <source>
        <dbReference type="SMART" id="SM00357"/>
    </source>
</evidence>
<protein>
    <submittedName>
        <fullName evidence="4">Cold shock domain-containing protein</fullName>
    </submittedName>
</protein>
<dbReference type="Gene3D" id="2.40.50.140">
    <property type="entry name" value="Nucleic acid-binding proteins"/>
    <property type="match status" value="1"/>
</dbReference>
<dbReference type="Proteomes" id="UP000823631">
    <property type="component" value="Unassembled WGS sequence"/>
</dbReference>
<feature type="domain" description="Cold-shock" evidence="3">
    <location>
        <begin position="33"/>
        <end position="96"/>
    </location>
</feature>